<keyword evidence="2" id="KW-1185">Reference proteome</keyword>
<sequence>MTRGDWNKLEQKYGPLVVKTSGDSLPLIAHPSNLVSIELRKYRSGYMVLAGTKVKKLRLGALMSFISEWMDGSDDFVVGQLRKVTVGLASNIWWRINHNARQAFFSHPRANSRLKIQTSRNYDVYTMSVVPIDLETVKDWNLNLLFGAE</sequence>
<evidence type="ECO:0000313" key="1">
    <source>
        <dbReference type="EMBL" id="KAK0427282.1"/>
    </source>
</evidence>
<reference evidence="1" key="1">
    <citation type="submission" date="2023-06" db="EMBL/GenBank/DDBJ databases">
        <title>Genomic analysis of the entomopathogenic nematode Steinernema hermaphroditum.</title>
        <authorList>
            <person name="Schwarz E.M."/>
            <person name="Heppert J.K."/>
            <person name="Baniya A."/>
            <person name="Schwartz H.T."/>
            <person name="Tan C.-H."/>
            <person name="Antoshechkin I."/>
            <person name="Sternberg P.W."/>
            <person name="Goodrich-Blair H."/>
            <person name="Dillman A.R."/>
        </authorList>
    </citation>
    <scope>NUCLEOTIDE SEQUENCE</scope>
    <source>
        <strain evidence="1">PS9179</strain>
        <tissue evidence="1">Whole animal</tissue>
    </source>
</reference>
<dbReference type="Proteomes" id="UP001175271">
    <property type="component" value="Unassembled WGS sequence"/>
</dbReference>
<protein>
    <submittedName>
        <fullName evidence="1">Uncharacterized protein</fullName>
    </submittedName>
</protein>
<evidence type="ECO:0000313" key="2">
    <source>
        <dbReference type="Proteomes" id="UP001175271"/>
    </source>
</evidence>
<accession>A0AA39IMY3</accession>
<dbReference type="EMBL" id="JAUCMV010000001">
    <property type="protein sequence ID" value="KAK0427282.1"/>
    <property type="molecule type" value="Genomic_DNA"/>
</dbReference>
<dbReference type="AlphaFoldDB" id="A0AA39IMY3"/>
<gene>
    <name evidence="1" type="ORF">QR680_010150</name>
</gene>
<name>A0AA39IMY3_9BILA</name>
<proteinExistence type="predicted"/>
<organism evidence="1 2">
    <name type="scientific">Steinernema hermaphroditum</name>
    <dbReference type="NCBI Taxonomy" id="289476"/>
    <lineage>
        <taxon>Eukaryota</taxon>
        <taxon>Metazoa</taxon>
        <taxon>Ecdysozoa</taxon>
        <taxon>Nematoda</taxon>
        <taxon>Chromadorea</taxon>
        <taxon>Rhabditida</taxon>
        <taxon>Tylenchina</taxon>
        <taxon>Panagrolaimomorpha</taxon>
        <taxon>Strongyloidoidea</taxon>
        <taxon>Steinernematidae</taxon>
        <taxon>Steinernema</taxon>
    </lineage>
</organism>
<comment type="caution">
    <text evidence="1">The sequence shown here is derived from an EMBL/GenBank/DDBJ whole genome shotgun (WGS) entry which is preliminary data.</text>
</comment>